<dbReference type="EMBL" id="JAAOAQ010000052">
    <property type="protein sequence ID" value="KAF5569984.1"/>
    <property type="molecule type" value="Genomic_DNA"/>
</dbReference>
<reference evidence="1 2" key="1">
    <citation type="submission" date="2020-05" db="EMBL/GenBank/DDBJ databases">
        <title>Identification and distribution of gene clusters putatively required for synthesis of sphingolipid metabolism inhibitors in phylogenetically diverse species of the filamentous fungus Fusarium.</title>
        <authorList>
            <person name="Kim H.-S."/>
            <person name="Busman M."/>
            <person name="Brown D.W."/>
            <person name="Divon H."/>
            <person name="Uhlig S."/>
            <person name="Proctor R.H."/>
        </authorList>
    </citation>
    <scope>NUCLEOTIDE SEQUENCE [LARGE SCALE GENOMIC DNA]</scope>
    <source>
        <strain evidence="1 2">NRRL 13617</strain>
    </source>
</reference>
<dbReference type="AlphaFoldDB" id="A0A8H5K929"/>
<evidence type="ECO:0000313" key="1">
    <source>
        <dbReference type="EMBL" id="KAF5569984.1"/>
    </source>
</evidence>
<dbReference type="OrthoDB" id="5050657at2759"/>
<sequence>MERLPQECRDIVASFLDGNDVKNLVLVSKIYHDFFSARNLRQLWFEGLPRLFSHLFTYFLAMKHSKKFSLIRKISIILQKRGRVGTQLSLYEKLGPLLVNSISQVTELQEFDLSLEDWPREQEKNLCQLLMRTRKWDKLKSLRISTSPEILCAVLSRCVPEILEVVNIDGHYGKRMYSELVRLCSSSKTKHSLKKLNISPNFDGPLLDKEIILEVKTHFKALKCLSIQGRSDLWDPCWTTVVFSDSLSIVCDLLNQTSIEELWLSMPYIPFDRASVLEYLNGPVTDPVESEDVTESELERAYRKLIADITSACHRIRKIFILQQFETRFPLVGFSSPGKVIEVKLC</sequence>
<protein>
    <recommendedName>
        <fullName evidence="3">F-box domain-containing protein</fullName>
    </recommendedName>
</protein>
<dbReference type="Gene3D" id="3.80.10.10">
    <property type="entry name" value="Ribonuclease Inhibitor"/>
    <property type="match status" value="1"/>
</dbReference>
<gene>
    <name evidence="1" type="ORF">FPHYL_1561</name>
</gene>
<dbReference type="InterPro" id="IPR032675">
    <property type="entry name" value="LRR_dom_sf"/>
</dbReference>
<comment type="caution">
    <text evidence="1">The sequence shown here is derived from an EMBL/GenBank/DDBJ whole genome shotgun (WGS) entry which is preliminary data.</text>
</comment>
<accession>A0A8H5K929</accession>
<name>A0A8H5K929_9HYPO</name>
<evidence type="ECO:0000313" key="2">
    <source>
        <dbReference type="Proteomes" id="UP000582016"/>
    </source>
</evidence>
<proteinExistence type="predicted"/>
<keyword evidence="2" id="KW-1185">Reference proteome</keyword>
<organism evidence="1 2">
    <name type="scientific">Fusarium phyllophilum</name>
    <dbReference type="NCBI Taxonomy" id="47803"/>
    <lineage>
        <taxon>Eukaryota</taxon>
        <taxon>Fungi</taxon>
        <taxon>Dikarya</taxon>
        <taxon>Ascomycota</taxon>
        <taxon>Pezizomycotina</taxon>
        <taxon>Sordariomycetes</taxon>
        <taxon>Hypocreomycetidae</taxon>
        <taxon>Hypocreales</taxon>
        <taxon>Nectriaceae</taxon>
        <taxon>Fusarium</taxon>
        <taxon>Fusarium fujikuroi species complex</taxon>
    </lineage>
</organism>
<evidence type="ECO:0008006" key="3">
    <source>
        <dbReference type="Google" id="ProtNLM"/>
    </source>
</evidence>
<dbReference type="Proteomes" id="UP000582016">
    <property type="component" value="Unassembled WGS sequence"/>
</dbReference>